<dbReference type="Proteomes" id="UP001501237">
    <property type="component" value="Unassembled WGS sequence"/>
</dbReference>
<proteinExistence type="predicted"/>
<evidence type="ECO:0000313" key="1">
    <source>
        <dbReference type="EMBL" id="GAA3216557.1"/>
    </source>
</evidence>
<name>A0ABP6QEL9_9ACTN</name>
<accession>A0ABP6QEL9</accession>
<keyword evidence="2" id="KW-1185">Reference proteome</keyword>
<gene>
    <name evidence="1" type="ORF">GCM10010468_38690</name>
</gene>
<protein>
    <submittedName>
        <fullName evidence="1">Uncharacterized protein</fullName>
    </submittedName>
</protein>
<organism evidence="1 2">
    <name type="scientific">Actinocorallia longicatena</name>
    <dbReference type="NCBI Taxonomy" id="111803"/>
    <lineage>
        <taxon>Bacteria</taxon>
        <taxon>Bacillati</taxon>
        <taxon>Actinomycetota</taxon>
        <taxon>Actinomycetes</taxon>
        <taxon>Streptosporangiales</taxon>
        <taxon>Thermomonosporaceae</taxon>
        <taxon>Actinocorallia</taxon>
    </lineage>
</organism>
<dbReference type="EMBL" id="BAAAUV010000008">
    <property type="protein sequence ID" value="GAA3216557.1"/>
    <property type="molecule type" value="Genomic_DNA"/>
</dbReference>
<reference evidence="2" key="1">
    <citation type="journal article" date="2019" name="Int. J. Syst. Evol. Microbiol.">
        <title>The Global Catalogue of Microorganisms (GCM) 10K type strain sequencing project: providing services to taxonomists for standard genome sequencing and annotation.</title>
        <authorList>
            <consortium name="The Broad Institute Genomics Platform"/>
            <consortium name="The Broad Institute Genome Sequencing Center for Infectious Disease"/>
            <person name="Wu L."/>
            <person name="Ma J."/>
        </authorList>
    </citation>
    <scope>NUCLEOTIDE SEQUENCE [LARGE SCALE GENOMIC DNA]</scope>
    <source>
        <strain evidence="2">JCM 9377</strain>
    </source>
</reference>
<comment type="caution">
    <text evidence="1">The sequence shown here is derived from an EMBL/GenBank/DDBJ whole genome shotgun (WGS) entry which is preliminary data.</text>
</comment>
<evidence type="ECO:0000313" key="2">
    <source>
        <dbReference type="Proteomes" id="UP001501237"/>
    </source>
</evidence>
<dbReference type="RefSeq" id="WP_344829974.1">
    <property type="nucleotide sequence ID" value="NZ_BAAAUV010000008.1"/>
</dbReference>
<sequence length="578" mass="62213">MAEKWVETTVREFTAWAPGQAGEADLHGARILLELADLNETGELTPELLREVLLEDFPDEVMASADDAPAILAIAGELVRFFEESEQLDSARAAELRETLGGIAEEFTAALAAEGENAEDAAEFLGRMMSAEGVDLEDEEAVAQWMREFDELSDEEKLERTMQHFAAENVVPPVRLLPADELAAAARASGLFTDVLGLADWVGARDLEEDELAEADAAAAVAALGIPAPRAGGAFQPELERLWGAAVETGLIDVQDGRTAPGGRPESDEDVLALFVGLLDAVVTQAHEEGDALSPGEVVQGELPGVLLHMYEHGGETGIGELVVGLIEHIQEGYDIVEADVMAQAVPVALRLELDDLARWGVLTVEEDTAALTPLGVFAVRELLQADGYTAPLIGDLAETTAEELVTGLAWHREDTAEEEISLWLARREPEEAATGLLNVMLEGRAAARNLAAVVLQSVPQEAEPVIRAALDAPQTRPYAVVWLSGHGDDKIEPSPADMQWMFVDTVAGMIEAVGPHEAVHLALDETEDAADLHGLIEDIWRIEHPDTADVLEAIGDHHHDKPLAKLARKTAFKVRSR</sequence>